<dbReference type="Pfam" id="PF01425">
    <property type="entry name" value="Amidase"/>
    <property type="match status" value="1"/>
</dbReference>
<comment type="caution">
    <text evidence="4">The sequence shown here is derived from an EMBL/GenBank/DDBJ whole genome shotgun (WGS) entry which is preliminary data.</text>
</comment>
<evidence type="ECO:0000256" key="1">
    <source>
        <dbReference type="ARBA" id="ARBA00009199"/>
    </source>
</evidence>
<dbReference type="SUPFAM" id="SSF75304">
    <property type="entry name" value="Amidase signature (AS) enzymes"/>
    <property type="match status" value="1"/>
</dbReference>
<evidence type="ECO:0000256" key="2">
    <source>
        <dbReference type="ARBA" id="ARBA00022801"/>
    </source>
</evidence>
<keyword evidence="5" id="KW-1185">Reference proteome</keyword>
<proteinExistence type="inferred from homology"/>
<comment type="similarity">
    <text evidence="1">Belongs to the amidase family.</text>
</comment>
<dbReference type="PANTHER" id="PTHR46072">
    <property type="entry name" value="AMIDASE-RELATED-RELATED"/>
    <property type="match status" value="1"/>
</dbReference>
<dbReference type="InterPro" id="IPR036928">
    <property type="entry name" value="AS_sf"/>
</dbReference>
<protein>
    <recommendedName>
        <fullName evidence="3">Amidase domain-containing protein</fullName>
    </recommendedName>
</protein>
<evidence type="ECO:0000259" key="3">
    <source>
        <dbReference type="Pfam" id="PF01425"/>
    </source>
</evidence>
<feature type="domain" description="Amidase" evidence="3">
    <location>
        <begin position="64"/>
        <end position="541"/>
    </location>
</feature>
<dbReference type="PANTHER" id="PTHR46072:SF10">
    <property type="entry name" value="ACETAMIDASE"/>
    <property type="match status" value="1"/>
</dbReference>
<dbReference type="InterPro" id="IPR023631">
    <property type="entry name" value="Amidase_dom"/>
</dbReference>
<organism evidence="4 5">
    <name type="scientific">Stereocaulon virgatum</name>
    <dbReference type="NCBI Taxonomy" id="373712"/>
    <lineage>
        <taxon>Eukaryota</taxon>
        <taxon>Fungi</taxon>
        <taxon>Dikarya</taxon>
        <taxon>Ascomycota</taxon>
        <taxon>Pezizomycotina</taxon>
        <taxon>Lecanoromycetes</taxon>
        <taxon>OSLEUM clade</taxon>
        <taxon>Lecanoromycetidae</taxon>
        <taxon>Lecanorales</taxon>
        <taxon>Lecanorineae</taxon>
        <taxon>Stereocaulaceae</taxon>
        <taxon>Stereocaulon</taxon>
    </lineage>
</organism>
<reference evidence="4 5" key="1">
    <citation type="submission" date="2024-09" db="EMBL/GenBank/DDBJ databases">
        <title>Rethinking Asexuality: The Enigmatic Case of Functional Sexual Genes in Lepraria (Stereocaulaceae).</title>
        <authorList>
            <person name="Doellman M."/>
            <person name="Sun Y."/>
            <person name="Barcenas-Pena A."/>
            <person name="Lumbsch H.T."/>
            <person name="Grewe F."/>
        </authorList>
    </citation>
    <scope>NUCLEOTIDE SEQUENCE [LARGE SCALE GENOMIC DNA]</scope>
    <source>
        <strain evidence="4 5">Mercado 3170</strain>
    </source>
</reference>
<dbReference type="EMBL" id="JBEFKJ010000178">
    <property type="protein sequence ID" value="KAL2036356.1"/>
    <property type="molecule type" value="Genomic_DNA"/>
</dbReference>
<sequence length="564" mass="63244">MLPPFDYLEHRRACQRKQLERSTRIANLPISYRSAIAQPDREILSKSIETLVQDVHRGLLKPVDILRTYGKVAIKAHEKTNCLTEVMIAEAESWAEHEVNLEGPLAGIPISLKDSIAVKGFDVSVGYSCNTGKPYAEDGSLVKILKAAGAIPYVKTNLPTTLLSFESSNDVWGRCLNPHNPDYSPGGSTGGEAALLAYGGGRIGIGSDVAGSVRVPAHYSGIYSLRCSTGRWPKMGMNTSMPGQEGIPSVFSPMARTLEDLIYFSKSLIGMKPWKWDHSVHPLEWRMGEEEKVRDQKRFKIGVMRTDGVVDPAPACARALEHTVSALLAQGHEIVDVEPPSPYTALRIASQLLSADGCKTFLSFFRTSETNDPGARQMSFYMKIPCPFRYLYYLWIKYVKRDDIWAGLLKDWHPKSAHEQWKWVTKREAYKASWHEWWKEEELDFMLTPVNSTPAVPHCGMKEAVSACGYTFLFNLLDYSCGVMPVIHVNKALDQLPATFWFKNLNGVAKGAYQHYDADRMHGLPVAVQVVGQRLQEEKILAIMEMVERALEETGGRYDLLEIE</sequence>
<accession>A0ABR3ZU63</accession>
<name>A0ABR3ZU63_9LECA</name>
<dbReference type="PIRSF" id="PIRSF001221">
    <property type="entry name" value="Amidase_fungi"/>
    <property type="match status" value="1"/>
</dbReference>
<dbReference type="Proteomes" id="UP001590950">
    <property type="component" value="Unassembled WGS sequence"/>
</dbReference>
<evidence type="ECO:0000313" key="4">
    <source>
        <dbReference type="EMBL" id="KAL2036356.1"/>
    </source>
</evidence>
<keyword evidence="2" id="KW-0378">Hydrolase</keyword>
<gene>
    <name evidence="4" type="ORF">N7G274_010928</name>
</gene>
<dbReference type="Gene3D" id="3.90.1300.10">
    <property type="entry name" value="Amidase signature (AS) domain"/>
    <property type="match status" value="1"/>
</dbReference>
<evidence type="ECO:0000313" key="5">
    <source>
        <dbReference type="Proteomes" id="UP001590950"/>
    </source>
</evidence>